<evidence type="ECO:0000313" key="2">
    <source>
        <dbReference type="Proteomes" id="UP001217838"/>
    </source>
</evidence>
<protein>
    <submittedName>
        <fullName evidence="1">Uncharacterized protein</fullName>
    </submittedName>
</protein>
<dbReference type="RefSeq" id="WP_272000399.1">
    <property type="nucleotide sequence ID" value="NZ_JAQNDN010000013.1"/>
</dbReference>
<dbReference type="InterPro" id="IPR054632">
    <property type="entry name" value="Aroma_sacti_dom"/>
</dbReference>
<dbReference type="Proteomes" id="UP001217838">
    <property type="component" value="Unassembled WGS sequence"/>
</dbReference>
<accession>A0ABT5BBY8</accession>
<keyword evidence="2" id="KW-1185">Reference proteome</keyword>
<proteinExistence type="predicted"/>
<sequence length="73" mass="7997">MSDEKKLDLATAKAIRLRNSGLQFDALNEDLRKQVALLDDDELAVLNSIKGKLNSGLPEKLKQAADTVGGFVW</sequence>
<name>A0ABT5BBY8_9BACT</name>
<dbReference type="NCBIfam" id="NF045560">
    <property type="entry name" value="aroma_sacti_dom"/>
    <property type="match status" value="1"/>
</dbReference>
<comment type="caution">
    <text evidence="1">The sequence shown here is derived from an EMBL/GenBank/DDBJ whole genome shotgun (WGS) entry which is preliminary data.</text>
</comment>
<dbReference type="EMBL" id="JAQNDN010000013">
    <property type="protein sequence ID" value="MDC0670582.1"/>
    <property type="molecule type" value="Genomic_DNA"/>
</dbReference>
<reference evidence="1 2" key="1">
    <citation type="submission" date="2022-11" db="EMBL/GenBank/DDBJ databases">
        <title>Minimal conservation of predation-associated metabolite biosynthetic gene clusters underscores biosynthetic potential of Myxococcota including descriptions for ten novel species: Archangium lansinium sp. nov., Myxococcus landrumus sp. nov., Nannocystis bai.</title>
        <authorList>
            <person name="Ahearne A."/>
            <person name="Stevens C."/>
            <person name="Dowd S."/>
        </authorList>
    </citation>
    <scope>NUCLEOTIDE SEQUENCE [LARGE SCALE GENOMIC DNA]</scope>
    <source>
        <strain evidence="1 2">NCELM</strain>
    </source>
</reference>
<gene>
    <name evidence="1" type="ORF">POL58_22690</name>
</gene>
<organism evidence="1 2">
    <name type="scientific">Nannocystis radixulma</name>
    <dbReference type="NCBI Taxonomy" id="2995305"/>
    <lineage>
        <taxon>Bacteria</taxon>
        <taxon>Pseudomonadati</taxon>
        <taxon>Myxococcota</taxon>
        <taxon>Polyangia</taxon>
        <taxon>Nannocystales</taxon>
        <taxon>Nannocystaceae</taxon>
        <taxon>Nannocystis</taxon>
    </lineage>
</organism>
<evidence type="ECO:0000313" key="1">
    <source>
        <dbReference type="EMBL" id="MDC0670582.1"/>
    </source>
</evidence>